<dbReference type="RefSeq" id="WP_143880023.1">
    <property type="nucleotide sequence ID" value="NZ_BAABLZ010000001.1"/>
</dbReference>
<name>A0A516V7R4_9GAMM</name>
<keyword evidence="3" id="KW-1185">Reference proteome</keyword>
<reference evidence="2 3" key="1">
    <citation type="submission" date="2019-07" db="EMBL/GenBank/DDBJ databases">
        <title>Lysobacter weifangensis sp. nov., isolated from bensulfuron-methyl contaminated farmland soil.</title>
        <authorList>
            <person name="Zhao H."/>
        </authorList>
    </citation>
    <scope>NUCLEOTIDE SEQUENCE [LARGE SCALE GENOMIC DNA]</scope>
    <source>
        <strain evidence="2 3">CC-Bw-6</strain>
    </source>
</reference>
<dbReference type="InterPro" id="IPR052942">
    <property type="entry name" value="LPS_cholinephosphotransferase"/>
</dbReference>
<dbReference type="OrthoDB" id="9786100at2"/>
<feature type="domain" description="LicD/FKTN/FKRP nucleotidyltransferase" evidence="1">
    <location>
        <begin position="41"/>
        <end position="148"/>
    </location>
</feature>
<protein>
    <submittedName>
        <fullName evidence="2">LicD family protein</fullName>
    </submittedName>
</protein>
<gene>
    <name evidence="2" type="ORF">FNZ56_11800</name>
</gene>
<dbReference type="InterPro" id="IPR007074">
    <property type="entry name" value="LicD/FKTN/FKRP_NTP_transf"/>
</dbReference>
<dbReference type="Proteomes" id="UP000315891">
    <property type="component" value="Chromosome"/>
</dbReference>
<dbReference type="GO" id="GO:0009100">
    <property type="term" value="P:glycoprotein metabolic process"/>
    <property type="evidence" value="ECO:0007669"/>
    <property type="project" value="UniProtKB-ARBA"/>
</dbReference>
<dbReference type="Pfam" id="PF04991">
    <property type="entry name" value="LicD"/>
    <property type="match status" value="1"/>
</dbReference>
<accession>A0A516V7R4</accession>
<dbReference type="EMBL" id="CP041742">
    <property type="protein sequence ID" value="QDQ74514.1"/>
    <property type="molecule type" value="Genomic_DNA"/>
</dbReference>
<sequence>MQFDQKSCSALFPDERHAGETALRSVQLIELRIMKIVDHLCGKHGIDYWLDGGTLLGAVRHKGFIPWDDDVDIVMPRRDFDRFIEMAKTELPSDLELEATTSSSDSDYSVPCRIRDRYSRIAQTPSAVHEGRGVFIDVFPADDFHASQPALTLERLAKFIYLVLIKIHVPPRGGRFRGIGLALHGFLQLFSPLLTAETPVKYWRAFARKCLIHGRFRESGKGNPGYGFDVRWTRIFRREDIYPTGRIVFEGAEFSAPRNPDGVLRVFYGNDYMTPHPPSKRPTMHFSSVILDTRADSPTAQTMSNNGQDA</sequence>
<evidence type="ECO:0000313" key="3">
    <source>
        <dbReference type="Proteomes" id="UP000315891"/>
    </source>
</evidence>
<evidence type="ECO:0000313" key="2">
    <source>
        <dbReference type="EMBL" id="QDQ74514.1"/>
    </source>
</evidence>
<proteinExistence type="predicted"/>
<dbReference type="AlphaFoldDB" id="A0A516V7R4"/>
<evidence type="ECO:0000259" key="1">
    <source>
        <dbReference type="Pfam" id="PF04991"/>
    </source>
</evidence>
<organism evidence="2 3">
    <name type="scientific">Pseudoluteimonas lycopersici</name>
    <dbReference type="NCBI Taxonomy" id="1324796"/>
    <lineage>
        <taxon>Bacteria</taxon>
        <taxon>Pseudomonadati</taxon>
        <taxon>Pseudomonadota</taxon>
        <taxon>Gammaproteobacteria</taxon>
        <taxon>Lysobacterales</taxon>
        <taxon>Lysobacteraceae</taxon>
        <taxon>Pseudoluteimonas</taxon>
    </lineage>
</organism>
<dbReference type="PANTHER" id="PTHR43404">
    <property type="entry name" value="LIPOPOLYSACCHARIDE CHOLINEPHOSPHOTRANSFERASE LICD"/>
    <property type="match status" value="1"/>
</dbReference>
<dbReference type="PANTHER" id="PTHR43404:SF2">
    <property type="entry name" value="LIPOPOLYSACCHARIDE CHOLINEPHOSPHOTRANSFERASE LICD"/>
    <property type="match status" value="1"/>
</dbReference>